<feature type="signal peptide" evidence="2">
    <location>
        <begin position="1"/>
        <end position="25"/>
    </location>
</feature>
<evidence type="ECO:0000313" key="4">
    <source>
        <dbReference type="Proteomes" id="UP000245086"/>
    </source>
</evidence>
<dbReference type="RefSeq" id="WP_108985242.1">
    <property type="nucleotide sequence ID" value="NZ_BFBR01000006.1"/>
</dbReference>
<keyword evidence="4" id="KW-1185">Reference proteome</keyword>
<sequence>MKSVLRVLPLSLAMFSLTACEPAKAPPAAMLPVAQIDGIDISEPRLRLPPGGRDVTAAYLTLTNNQDVPRKLVGAESPDAARIELHAHLTGADGVKQMRQVNEVVIPAKGTAVLAPGGLHLMVFGIKPDVKPGDQIKITLTFDNARRVSFPTPVVENPSQSVEGDKAHGGHQH</sequence>
<dbReference type="EMBL" id="BFBR01000006">
    <property type="protein sequence ID" value="GBF58380.1"/>
    <property type="molecule type" value="Genomic_DNA"/>
</dbReference>
<feature type="chain" id="PRO_5015147463" description="Copper chaperone PCu(A)C" evidence="2">
    <location>
        <begin position="26"/>
        <end position="173"/>
    </location>
</feature>
<proteinExistence type="predicted"/>
<reference evidence="3 4" key="1">
    <citation type="journal article" date="2018" name="Genome Announc.">
        <title>Draft Genome Sequence of "Candidatus Phycosocius bacilliformis," an Alphaproteobacterial Ectosymbiont of the Hydrocarbon-Producing Green Alga Botryococcus braunii.</title>
        <authorList>
            <person name="Tanabe Y."/>
            <person name="Yamaguchi H."/>
            <person name="Watanabe M.M."/>
        </authorList>
    </citation>
    <scope>NUCLEOTIDE SEQUENCE [LARGE SCALE GENOMIC DNA]</scope>
    <source>
        <strain evidence="3 4">BOTRYCO-2</strain>
    </source>
</reference>
<name>A0A2P2EBE0_9PROT</name>
<evidence type="ECO:0008006" key="5">
    <source>
        <dbReference type="Google" id="ProtNLM"/>
    </source>
</evidence>
<evidence type="ECO:0000256" key="1">
    <source>
        <dbReference type="SAM" id="MobiDB-lite"/>
    </source>
</evidence>
<dbReference type="Pfam" id="PF04314">
    <property type="entry name" value="PCuAC"/>
    <property type="match status" value="1"/>
</dbReference>
<gene>
    <name evidence="3" type="ORF">PbB2_02061</name>
</gene>
<protein>
    <recommendedName>
        <fullName evidence="5">Copper chaperone PCu(A)C</fullName>
    </recommendedName>
</protein>
<dbReference type="Gene3D" id="2.60.40.1890">
    <property type="entry name" value="PCu(A)C copper chaperone"/>
    <property type="match status" value="1"/>
</dbReference>
<comment type="caution">
    <text evidence="3">The sequence shown here is derived from an EMBL/GenBank/DDBJ whole genome shotgun (WGS) entry which is preliminary data.</text>
</comment>
<dbReference type="Proteomes" id="UP000245086">
    <property type="component" value="Unassembled WGS sequence"/>
</dbReference>
<keyword evidence="2" id="KW-0732">Signal</keyword>
<dbReference type="InterPro" id="IPR036182">
    <property type="entry name" value="PCuAC_sf"/>
</dbReference>
<dbReference type="PROSITE" id="PS51257">
    <property type="entry name" value="PROKAR_LIPOPROTEIN"/>
    <property type="match status" value="1"/>
</dbReference>
<dbReference type="InterPro" id="IPR007410">
    <property type="entry name" value="LpqE-like"/>
</dbReference>
<dbReference type="PANTHER" id="PTHR36302:SF1">
    <property type="entry name" value="COPPER CHAPERONE PCU(A)C"/>
    <property type="match status" value="1"/>
</dbReference>
<dbReference type="OrthoDB" id="9796962at2"/>
<organism evidence="3 4">
    <name type="scientific">Candidatus Phycosocius bacilliformis</name>
    <dbReference type="NCBI Taxonomy" id="1445552"/>
    <lineage>
        <taxon>Bacteria</taxon>
        <taxon>Pseudomonadati</taxon>
        <taxon>Pseudomonadota</taxon>
        <taxon>Alphaproteobacteria</taxon>
        <taxon>Caulobacterales</taxon>
        <taxon>Caulobacterales incertae sedis</taxon>
        <taxon>Candidatus Phycosocius</taxon>
    </lineage>
</organism>
<feature type="compositionally biased region" description="Basic and acidic residues" evidence="1">
    <location>
        <begin position="163"/>
        <end position="173"/>
    </location>
</feature>
<dbReference type="InterPro" id="IPR058248">
    <property type="entry name" value="Lxx211020-like"/>
</dbReference>
<feature type="region of interest" description="Disordered" evidence="1">
    <location>
        <begin position="151"/>
        <end position="173"/>
    </location>
</feature>
<dbReference type="AlphaFoldDB" id="A0A2P2EBE0"/>
<accession>A0A2P2EBE0</accession>
<dbReference type="SUPFAM" id="SSF110087">
    <property type="entry name" value="DR1885-like metal-binding protein"/>
    <property type="match status" value="1"/>
</dbReference>
<evidence type="ECO:0000313" key="3">
    <source>
        <dbReference type="EMBL" id="GBF58380.1"/>
    </source>
</evidence>
<dbReference type="PANTHER" id="PTHR36302">
    <property type="entry name" value="BLR7088 PROTEIN"/>
    <property type="match status" value="1"/>
</dbReference>
<evidence type="ECO:0000256" key="2">
    <source>
        <dbReference type="SAM" id="SignalP"/>
    </source>
</evidence>